<name>A0AAD2G9A1_9STRA</name>
<feature type="chain" id="PRO_5041997000" description="Cyanocobalamin reductase (cyanide-eliminating)" evidence="1">
    <location>
        <begin position="22"/>
        <end position="326"/>
    </location>
</feature>
<dbReference type="AlphaFoldDB" id="A0AAD2G9A1"/>
<proteinExistence type="predicted"/>
<organism evidence="2 3">
    <name type="scientific">Cylindrotheca closterium</name>
    <dbReference type="NCBI Taxonomy" id="2856"/>
    <lineage>
        <taxon>Eukaryota</taxon>
        <taxon>Sar</taxon>
        <taxon>Stramenopiles</taxon>
        <taxon>Ochrophyta</taxon>
        <taxon>Bacillariophyta</taxon>
        <taxon>Bacillariophyceae</taxon>
        <taxon>Bacillariophycidae</taxon>
        <taxon>Bacillariales</taxon>
        <taxon>Bacillariaceae</taxon>
        <taxon>Cylindrotheca</taxon>
    </lineage>
</organism>
<reference evidence="2" key="1">
    <citation type="submission" date="2023-08" db="EMBL/GenBank/DDBJ databases">
        <authorList>
            <person name="Audoor S."/>
            <person name="Bilcke G."/>
        </authorList>
    </citation>
    <scope>NUCLEOTIDE SEQUENCE</scope>
</reference>
<comment type="caution">
    <text evidence="2">The sequence shown here is derived from an EMBL/GenBank/DDBJ whole genome shotgun (WGS) entry which is preliminary data.</text>
</comment>
<evidence type="ECO:0000313" key="3">
    <source>
        <dbReference type="Proteomes" id="UP001295423"/>
    </source>
</evidence>
<gene>
    <name evidence="2" type="ORF">CYCCA115_LOCUS22155</name>
</gene>
<dbReference type="EMBL" id="CAKOGP040002302">
    <property type="protein sequence ID" value="CAJ1966570.1"/>
    <property type="molecule type" value="Genomic_DNA"/>
</dbReference>
<protein>
    <recommendedName>
        <fullName evidence="4">Cyanocobalamin reductase (cyanide-eliminating)</fullName>
    </recommendedName>
</protein>
<keyword evidence="1" id="KW-0732">Signal</keyword>
<sequence length="326" mass="38501">MRPVGLLLLLALLGGSTVVFNLRGQTSVAQFHQIYNEIQHNLPTMDRLRTLVNNEEIDNPIPICFLVSIYGKWAGTVDKVFPVEKLPFYESPYYNFFGFTNLPRWERPGWTRIVRNFPEFRRFITQSRWPKFQGWKDEQIQANCSVVFYMDSITEITGSSKQFQKLARQVVESDVGFAQYQHPGGGGAFAEFRRIAKVGKDRLSNIEASKEWLRNRSDFSPNCTLYENRYIAYSVNSTNFRKATDFFWDRYSKEVDSWRDQPLWCYVLEHFNLTPVPLEHRKLFRMTHRRMGKNKHKYGADSEYGVEDRMKSIKNQLKRKKKQQKS</sequence>
<evidence type="ECO:0000256" key="1">
    <source>
        <dbReference type="SAM" id="SignalP"/>
    </source>
</evidence>
<evidence type="ECO:0008006" key="4">
    <source>
        <dbReference type="Google" id="ProtNLM"/>
    </source>
</evidence>
<accession>A0AAD2G9A1</accession>
<dbReference type="Proteomes" id="UP001295423">
    <property type="component" value="Unassembled WGS sequence"/>
</dbReference>
<evidence type="ECO:0000313" key="2">
    <source>
        <dbReference type="EMBL" id="CAJ1966570.1"/>
    </source>
</evidence>
<feature type="signal peptide" evidence="1">
    <location>
        <begin position="1"/>
        <end position="21"/>
    </location>
</feature>
<keyword evidence="3" id="KW-1185">Reference proteome</keyword>